<evidence type="ECO:0000256" key="7">
    <source>
        <dbReference type="ARBA" id="ARBA00022833"/>
    </source>
</evidence>
<reference evidence="8" key="1">
    <citation type="submission" date="2021-05" db="EMBL/GenBank/DDBJ databases">
        <title>The genome of the haptophyte Pavlova lutheri (Diacronema luteri, Pavlovales) - a model for lipid biosynthesis in eukaryotic algae.</title>
        <authorList>
            <person name="Hulatt C.J."/>
            <person name="Posewitz M.C."/>
        </authorList>
    </citation>
    <scope>NUCLEOTIDE SEQUENCE</scope>
    <source>
        <strain evidence="8">NIVA-4/92</strain>
    </source>
</reference>
<evidence type="ECO:0000313" key="9">
    <source>
        <dbReference type="Proteomes" id="UP000751190"/>
    </source>
</evidence>
<dbReference type="EMBL" id="JAGTXO010000005">
    <property type="protein sequence ID" value="KAG8467880.1"/>
    <property type="molecule type" value="Genomic_DNA"/>
</dbReference>
<keyword evidence="6" id="KW-0378">Hydrolase</keyword>
<dbReference type="InterPro" id="IPR002036">
    <property type="entry name" value="YbeY"/>
</dbReference>
<dbReference type="SUPFAM" id="SSF55486">
    <property type="entry name" value="Metalloproteases ('zincins'), catalytic domain"/>
    <property type="match status" value="1"/>
</dbReference>
<keyword evidence="5" id="KW-0255">Endonuclease</keyword>
<dbReference type="GO" id="GO:0004222">
    <property type="term" value="F:metalloendopeptidase activity"/>
    <property type="evidence" value="ECO:0007669"/>
    <property type="project" value="InterPro"/>
</dbReference>
<proteinExistence type="inferred from homology"/>
<keyword evidence="4" id="KW-0479">Metal-binding</keyword>
<gene>
    <name evidence="8" type="ORF">KFE25_006932</name>
</gene>
<evidence type="ECO:0000313" key="8">
    <source>
        <dbReference type="EMBL" id="KAG8467880.1"/>
    </source>
</evidence>
<dbReference type="PROSITE" id="PS01306">
    <property type="entry name" value="UPF0054"/>
    <property type="match status" value="1"/>
</dbReference>
<dbReference type="NCBIfam" id="TIGR00043">
    <property type="entry name" value="rRNA maturation RNase YbeY"/>
    <property type="match status" value="1"/>
</dbReference>
<comment type="caution">
    <text evidence="8">The sequence shown here is derived from an EMBL/GenBank/DDBJ whole genome shotgun (WGS) entry which is preliminary data.</text>
</comment>
<evidence type="ECO:0000256" key="2">
    <source>
        <dbReference type="ARBA" id="ARBA00010875"/>
    </source>
</evidence>
<sequence>MRRAVAACGRTAGSRVRVHRAAALPSRDINAALLRVRAAAALRAFNVGDYALDIWLADDERMRSLNRTHRGKDRTTDVLSFPYAHEHVTRAFLSPGALPLPTSRADARLGDVFVGIAAARSAAVRVPSGCAADPAGLVPAVCGCYGRLYAAAAPVGVDDACWLLAVHGICHLLGHTHEDVADTAAMIADEDSALRAAEHAIAARGG</sequence>
<evidence type="ECO:0000256" key="6">
    <source>
        <dbReference type="ARBA" id="ARBA00022801"/>
    </source>
</evidence>
<name>A0A8J5XTY6_DIALT</name>
<protein>
    <recommendedName>
        <fullName evidence="10">rRNA maturation RNase YbeY</fullName>
    </recommendedName>
</protein>
<dbReference type="OMA" id="CEHDART"/>
<dbReference type="GO" id="GO:0004519">
    <property type="term" value="F:endonuclease activity"/>
    <property type="evidence" value="ECO:0007669"/>
    <property type="project" value="UniProtKB-KW"/>
</dbReference>
<dbReference type="Proteomes" id="UP000751190">
    <property type="component" value="Unassembled WGS sequence"/>
</dbReference>
<dbReference type="InterPro" id="IPR023091">
    <property type="entry name" value="MetalPrtase_cat_dom_sf_prd"/>
</dbReference>
<dbReference type="InterPro" id="IPR020549">
    <property type="entry name" value="YbeY_CS"/>
</dbReference>
<dbReference type="PANTHER" id="PTHR46986:SF1">
    <property type="entry name" value="ENDORIBONUCLEASE YBEY, CHLOROPLASTIC"/>
    <property type="match status" value="1"/>
</dbReference>
<evidence type="ECO:0000256" key="4">
    <source>
        <dbReference type="ARBA" id="ARBA00022723"/>
    </source>
</evidence>
<dbReference type="Gene3D" id="3.40.390.30">
    <property type="entry name" value="Metalloproteases ('zincins'), catalytic domain"/>
    <property type="match status" value="1"/>
</dbReference>
<comment type="similarity">
    <text evidence="2">Belongs to the endoribonuclease YbeY family.</text>
</comment>
<evidence type="ECO:0000256" key="5">
    <source>
        <dbReference type="ARBA" id="ARBA00022759"/>
    </source>
</evidence>
<dbReference type="PANTHER" id="PTHR46986">
    <property type="entry name" value="ENDORIBONUCLEASE YBEY, CHLOROPLASTIC"/>
    <property type="match status" value="1"/>
</dbReference>
<accession>A0A8J5XTY6</accession>
<dbReference type="GO" id="GO:0006364">
    <property type="term" value="P:rRNA processing"/>
    <property type="evidence" value="ECO:0007669"/>
    <property type="project" value="InterPro"/>
</dbReference>
<evidence type="ECO:0000256" key="3">
    <source>
        <dbReference type="ARBA" id="ARBA00022722"/>
    </source>
</evidence>
<dbReference type="HAMAP" id="MF_00009">
    <property type="entry name" value="Endoribonucl_YbeY"/>
    <property type="match status" value="1"/>
</dbReference>
<dbReference type="OrthoDB" id="27226at2759"/>
<keyword evidence="3" id="KW-0540">Nuclease</keyword>
<keyword evidence="7" id="KW-0862">Zinc</keyword>
<evidence type="ECO:0000256" key="1">
    <source>
        <dbReference type="ARBA" id="ARBA00001947"/>
    </source>
</evidence>
<dbReference type="Pfam" id="PF02130">
    <property type="entry name" value="YbeY"/>
    <property type="match status" value="2"/>
</dbReference>
<organism evidence="8 9">
    <name type="scientific">Diacronema lutheri</name>
    <name type="common">Unicellular marine alga</name>
    <name type="synonym">Monochrysis lutheri</name>
    <dbReference type="NCBI Taxonomy" id="2081491"/>
    <lineage>
        <taxon>Eukaryota</taxon>
        <taxon>Haptista</taxon>
        <taxon>Haptophyta</taxon>
        <taxon>Pavlovophyceae</taxon>
        <taxon>Pavlovales</taxon>
        <taxon>Pavlovaceae</taxon>
        <taxon>Diacronema</taxon>
    </lineage>
</organism>
<dbReference type="GO" id="GO:0046872">
    <property type="term" value="F:metal ion binding"/>
    <property type="evidence" value="ECO:0007669"/>
    <property type="project" value="UniProtKB-KW"/>
</dbReference>
<dbReference type="AlphaFoldDB" id="A0A8J5XTY6"/>
<evidence type="ECO:0008006" key="10">
    <source>
        <dbReference type="Google" id="ProtNLM"/>
    </source>
</evidence>
<comment type="cofactor">
    <cofactor evidence="1">
        <name>Zn(2+)</name>
        <dbReference type="ChEBI" id="CHEBI:29105"/>
    </cofactor>
</comment>
<keyword evidence="9" id="KW-1185">Reference proteome</keyword>